<evidence type="ECO:0000313" key="2">
    <source>
        <dbReference type="EMBL" id="TKI50962.1"/>
    </source>
</evidence>
<dbReference type="InterPro" id="IPR026881">
    <property type="entry name" value="WYL_dom"/>
</dbReference>
<dbReference type="PROSITE" id="PS52050">
    <property type="entry name" value="WYL"/>
    <property type="match status" value="1"/>
</dbReference>
<protein>
    <submittedName>
        <fullName evidence="2">WYL domain-containing protein</fullName>
    </submittedName>
</protein>
<dbReference type="Proteomes" id="UP000308744">
    <property type="component" value="Unassembled WGS sequence"/>
</dbReference>
<dbReference type="EMBL" id="SZPU01000174">
    <property type="protein sequence ID" value="TKI50962.1"/>
    <property type="molecule type" value="Genomic_DNA"/>
</dbReference>
<comment type="caution">
    <text evidence="2">The sequence shown here is derived from an EMBL/GenBank/DDBJ whole genome shotgun (WGS) entry which is preliminary data.</text>
</comment>
<evidence type="ECO:0000259" key="1">
    <source>
        <dbReference type="Pfam" id="PF13280"/>
    </source>
</evidence>
<sequence>MSQEKEPQIHRILSMYERLTNGETLIKKEEAARFQISEKSIQRDIGCIRNFLELEKSNEYVDYDHSKKGYVLETKTPSWLRNEEIFAILKVLIESRAFPKGEMDSLINKLTHLATKGDQTIIKQMMANEKYLYVELVHQKELLDVLWQLSLAIQAKKVITMHYKREFDERASERNVKLVGIMFSEFYFYLIAYPVGKDFDYPTIYRIDRIEHFEQTSIPFKVPYDERFQEGEFRKRVQFMYPGELINVKFKFTGPSQQAVMDRLPTARVVEKIDGGVIFEAEVFGNGIKMWLLSQREYVEILQPLDFKVDFIDGIRRIKKLYDC</sequence>
<dbReference type="PANTHER" id="PTHR34580:SF1">
    <property type="entry name" value="PROTEIN PAFC"/>
    <property type="match status" value="1"/>
</dbReference>
<feature type="domain" description="WYL" evidence="1">
    <location>
        <begin position="145"/>
        <end position="214"/>
    </location>
</feature>
<keyword evidence="3" id="KW-1185">Reference proteome</keyword>
<dbReference type="AlphaFoldDB" id="A0A4U2XUQ2"/>
<reference evidence="2 3" key="1">
    <citation type="submission" date="2019-04" db="EMBL/GenBank/DDBJ databases">
        <title>Lysinibacillus genome sequencing.</title>
        <authorList>
            <person name="Dunlap C."/>
        </authorList>
    </citation>
    <scope>NUCLEOTIDE SEQUENCE [LARGE SCALE GENOMIC DNA]</scope>
    <source>
        <strain evidence="2 3">CCTCC AB 2010389</strain>
    </source>
</reference>
<dbReference type="InterPro" id="IPR051534">
    <property type="entry name" value="CBASS_pafABC_assoc_protein"/>
</dbReference>
<dbReference type="Pfam" id="PF13280">
    <property type="entry name" value="WYL"/>
    <property type="match status" value="1"/>
</dbReference>
<organism evidence="2 3">
    <name type="scientific">Lysinibacillus mangiferihumi</name>
    <dbReference type="NCBI Taxonomy" id="1130819"/>
    <lineage>
        <taxon>Bacteria</taxon>
        <taxon>Bacillati</taxon>
        <taxon>Bacillota</taxon>
        <taxon>Bacilli</taxon>
        <taxon>Bacillales</taxon>
        <taxon>Bacillaceae</taxon>
        <taxon>Lysinibacillus</taxon>
    </lineage>
</organism>
<evidence type="ECO:0000313" key="3">
    <source>
        <dbReference type="Proteomes" id="UP000308744"/>
    </source>
</evidence>
<accession>A0A4U2XUQ2</accession>
<name>A0A4U2XUQ2_9BACI</name>
<dbReference type="RefSeq" id="WP_107894734.1">
    <property type="nucleotide sequence ID" value="NZ_PYWM01000005.1"/>
</dbReference>
<gene>
    <name evidence="2" type="ORF">FC756_27215</name>
</gene>
<dbReference type="PANTHER" id="PTHR34580">
    <property type="match status" value="1"/>
</dbReference>
<proteinExistence type="predicted"/>